<evidence type="ECO:0000313" key="2">
    <source>
        <dbReference type="EMBL" id="ALO69290.1"/>
    </source>
</evidence>
<feature type="compositionally biased region" description="Low complexity" evidence="1">
    <location>
        <begin position="28"/>
        <end position="38"/>
    </location>
</feature>
<accession>A0A0S2M5L5</accession>
<organism evidence="2 3">
    <name type="scientific">Cryptococcus deneoformans (strain JEC21 / ATCC MYA-565)</name>
    <name type="common">Cryptococcus neoformans var. neoformans serotype D</name>
    <dbReference type="NCBI Taxonomy" id="214684"/>
    <lineage>
        <taxon>Eukaryota</taxon>
        <taxon>Fungi</taxon>
        <taxon>Dikarya</taxon>
        <taxon>Basidiomycota</taxon>
        <taxon>Agaricomycotina</taxon>
        <taxon>Tremellomycetes</taxon>
        <taxon>Tremellales</taxon>
        <taxon>Cryptococcaceae</taxon>
        <taxon>Cryptococcus</taxon>
        <taxon>Cryptococcus neoformans species complex</taxon>
    </lineage>
</organism>
<dbReference type="InParanoid" id="A0A0S2M5L5"/>
<dbReference type="Proteomes" id="UP000002149">
    <property type="component" value="Chromosome 7"/>
</dbReference>
<reference evidence="2 3" key="1">
    <citation type="journal article" date="2005" name="Science">
        <title>The genome of the basidiomycetous yeast and human pathogen Cryptococcus neoformans.</title>
        <authorList>
            <person name="Loftus B.J."/>
            <person name="Fung E."/>
            <person name="Roncaglia P."/>
            <person name="Rowley D."/>
            <person name="Amedeo P."/>
            <person name="Bruno D."/>
            <person name="Vamathevan J."/>
            <person name="Miranda M."/>
            <person name="Anderson I.J."/>
            <person name="Fraser J.A."/>
            <person name="Allen J.E."/>
            <person name="Bosdet I.E."/>
            <person name="Brent M.R."/>
            <person name="Chiu R."/>
            <person name="Doering T.L."/>
            <person name="Donlin M.J."/>
            <person name="D'Souza C.A."/>
            <person name="Fox D.S."/>
            <person name="Grinberg V."/>
            <person name="Fu J."/>
            <person name="Fukushima M."/>
            <person name="Haas B.J."/>
            <person name="Huang J.C."/>
            <person name="Janbon G."/>
            <person name="Jones S.J."/>
            <person name="Koo H.L."/>
            <person name="Krzywinski M.I."/>
            <person name="Kwon-Chung J.K."/>
            <person name="Lengeler K.B."/>
            <person name="Maiti R."/>
            <person name="Marra M.A."/>
            <person name="Marra R.E."/>
            <person name="Mathewson C.A."/>
            <person name="Mitchell T.G."/>
            <person name="Pertea M."/>
            <person name="Riggs F.R."/>
            <person name="Salzberg S.L."/>
            <person name="Schein J.E."/>
            <person name="Shvartsbeyn A."/>
            <person name="Shin H."/>
            <person name="Shumway M."/>
            <person name="Specht C.A."/>
            <person name="Suh B.B."/>
            <person name="Tenney A."/>
            <person name="Utterback T.R."/>
            <person name="Wickes B.L."/>
            <person name="Wortman J.R."/>
            <person name="Wye N.H."/>
            <person name="Kronstad J.W."/>
            <person name="Lodge J.K."/>
            <person name="Heitman J."/>
            <person name="Davis R.W."/>
            <person name="Fraser C.M."/>
            <person name="Hyman R.W."/>
        </authorList>
    </citation>
    <scope>NUCLEOTIDE SEQUENCE [LARGE SCALE GENOMIC DNA]</scope>
    <source>
        <strain evidence="3">JEC21 / ATCC MYA-565</strain>
    </source>
</reference>
<dbReference type="GeneID" id="36392942"/>
<sequence>MSIFPFGKNLCPACSHMKRLFSSESSSTRPSRSVLLTSPIYNPSPQSTTAPQTWIPMKQRRKSMAALDLKPKEKEGNNPWSQMIRSPKRMCIVTRQTLPSAFLINLRATYFPCPQGENENIQLLPNAVATPSSNKKGKGMYVLCQKETIDRLVTGKGPHLSTLRQIPHLQIPPNLTSIIHGQLLYRILYELRHIYRRLEALPLCGNRKDAGKVKSVLQWLSKEEIEDVRSGRAVTDKDVVAFFDVAGLTTSASPTIIQDIPVPSSLANISPDVPLLPLKIDDDHPGDRNTSNILPLYKLASLFPSELHPFIGCSLQAIILTERQRFPPNSHLLDQRTPSEVLALRTFETDEHNTVQGNLGTLLAVSLWRLVCFHGQAWKA</sequence>
<evidence type="ECO:0000256" key="1">
    <source>
        <dbReference type="SAM" id="MobiDB-lite"/>
    </source>
</evidence>
<dbReference type="VEuPathDB" id="FungiDB:CNG02355"/>
<feature type="region of interest" description="Disordered" evidence="1">
    <location>
        <begin position="28"/>
        <end position="81"/>
    </location>
</feature>
<dbReference type="PaxDb" id="214684-A0A0S2M5L5"/>
<name>A0A0S2M5L5_CRYD1</name>
<dbReference type="AlphaFoldDB" id="A0A0S2M5L5"/>
<dbReference type="EMBL" id="AE017347">
    <property type="protein sequence ID" value="ALO69290.1"/>
    <property type="molecule type" value="Genomic_DNA"/>
</dbReference>
<proteinExistence type="predicted"/>
<protein>
    <submittedName>
        <fullName evidence="2">Uncharacterized protein</fullName>
    </submittedName>
</protein>
<gene>
    <name evidence="2" type="ordered locus">CNG02355</name>
</gene>
<feature type="compositionally biased region" description="Polar residues" evidence="1">
    <location>
        <begin position="39"/>
        <end position="52"/>
    </location>
</feature>
<keyword evidence="3" id="KW-1185">Reference proteome</keyword>
<dbReference type="RefSeq" id="XP_024514549.1">
    <property type="nucleotide sequence ID" value="XM_024658627.1"/>
</dbReference>
<dbReference type="OrthoDB" id="2570051at2759"/>
<evidence type="ECO:0000313" key="3">
    <source>
        <dbReference type="Proteomes" id="UP000002149"/>
    </source>
</evidence>
<dbReference type="KEGG" id="cne:CNG02355"/>